<dbReference type="PANTHER" id="PTHR10992:SF1086">
    <property type="entry name" value="AB HYDROLASE-1 DOMAIN-CONTAINING PROTEIN"/>
    <property type="match status" value="1"/>
</dbReference>
<dbReference type="GO" id="GO:0016787">
    <property type="term" value="F:hydrolase activity"/>
    <property type="evidence" value="ECO:0007669"/>
    <property type="project" value="UniProtKB-KW"/>
</dbReference>
<gene>
    <name evidence="2" type="ORF">ACFFNY_26380</name>
</gene>
<evidence type="ECO:0000259" key="1">
    <source>
        <dbReference type="Pfam" id="PF12697"/>
    </source>
</evidence>
<name>A0ABV5W3H3_9BACL</name>
<dbReference type="Pfam" id="PF12697">
    <property type="entry name" value="Abhydrolase_6"/>
    <property type="match status" value="1"/>
</dbReference>
<dbReference type="InterPro" id="IPR000073">
    <property type="entry name" value="AB_hydrolase_1"/>
</dbReference>
<dbReference type="SUPFAM" id="SSF53474">
    <property type="entry name" value="alpha/beta-Hydrolases"/>
    <property type="match status" value="1"/>
</dbReference>
<organism evidence="2 3">
    <name type="scientific">Paenibacillus hodogayensis</name>
    <dbReference type="NCBI Taxonomy" id="279208"/>
    <lineage>
        <taxon>Bacteria</taxon>
        <taxon>Bacillati</taxon>
        <taxon>Bacillota</taxon>
        <taxon>Bacilli</taxon>
        <taxon>Bacillales</taxon>
        <taxon>Paenibacillaceae</taxon>
        <taxon>Paenibacillus</taxon>
    </lineage>
</organism>
<feature type="domain" description="AB hydrolase-1" evidence="1">
    <location>
        <begin position="4"/>
        <end position="205"/>
    </location>
</feature>
<accession>A0ABV5W3H3</accession>
<keyword evidence="3" id="KW-1185">Reference proteome</keyword>
<evidence type="ECO:0000313" key="3">
    <source>
        <dbReference type="Proteomes" id="UP001589619"/>
    </source>
</evidence>
<dbReference type="RefSeq" id="WP_344907569.1">
    <property type="nucleotide sequence ID" value="NZ_BAAAYO010000006.1"/>
</dbReference>
<comment type="caution">
    <text evidence="2">The sequence shown here is derived from an EMBL/GenBank/DDBJ whole genome shotgun (WGS) entry which is preliminary data.</text>
</comment>
<proteinExistence type="predicted"/>
<sequence length="240" mass="26816">MSTIILVHGSWHGAWCWSDLARRLAEKGHSVLARDLPGHGEDKTALQLLTLEGYVQSVIATIDSVKGPVILLGHSFGGLVISQAAEYRANRIQALVYLSAYLPRNGESASDLTMQDKDSRVPSHLLFADDYSSFHINPETVEKVFYEDCGPENLMLAKSRLQPEAMGPFREKARLTDANFGSIERIYMTTLYDHAISPELQKKMYTLTPCEQVISLRAAHCTFVFDSEELLSRLVQLFPA</sequence>
<dbReference type="Gene3D" id="3.40.50.1820">
    <property type="entry name" value="alpha/beta hydrolase"/>
    <property type="match status" value="1"/>
</dbReference>
<protein>
    <submittedName>
        <fullName evidence="2">Alpha/beta fold hydrolase</fullName>
    </submittedName>
</protein>
<dbReference type="Proteomes" id="UP001589619">
    <property type="component" value="Unassembled WGS sequence"/>
</dbReference>
<dbReference type="InterPro" id="IPR045889">
    <property type="entry name" value="MES/HNL"/>
</dbReference>
<evidence type="ECO:0000313" key="2">
    <source>
        <dbReference type="EMBL" id="MFB9755119.1"/>
    </source>
</evidence>
<dbReference type="PANTHER" id="PTHR10992">
    <property type="entry name" value="METHYLESTERASE FAMILY MEMBER"/>
    <property type="match status" value="1"/>
</dbReference>
<keyword evidence="2" id="KW-0378">Hydrolase</keyword>
<reference evidence="2 3" key="1">
    <citation type="submission" date="2024-09" db="EMBL/GenBank/DDBJ databases">
        <authorList>
            <person name="Sun Q."/>
            <person name="Mori K."/>
        </authorList>
    </citation>
    <scope>NUCLEOTIDE SEQUENCE [LARGE SCALE GENOMIC DNA]</scope>
    <source>
        <strain evidence="2 3">JCM 12520</strain>
    </source>
</reference>
<dbReference type="EMBL" id="JBHMAG010000018">
    <property type="protein sequence ID" value="MFB9755119.1"/>
    <property type="molecule type" value="Genomic_DNA"/>
</dbReference>
<dbReference type="InterPro" id="IPR029058">
    <property type="entry name" value="AB_hydrolase_fold"/>
</dbReference>